<gene>
    <name evidence="1" type="ORF">GCM10017786_75200</name>
</gene>
<name>A0ABQ3JKM2_9PSEU</name>
<evidence type="ECO:0008006" key="3">
    <source>
        <dbReference type="Google" id="ProtNLM"/>
    </source>
</evidence>
<dbReference type="Proteomes" id="UP000605897">
    <property type="component" value="Unassembled WGS sequence"/>
</dbReference>
<accession>A0ABQ3JKM2</accession>
<evidence type="ECO:0000313" key="1">
    <source>
        <dbReference type="EMBL" id="GHF30173.1"/>
    </source>
</evidence>
<dbReference type="EMBL" id="BNAU01000015">
    <property type="protein sequence ID" value="GHF30173.1"/>
    <property type="molecule type" value="Genomic_DNA"/>
</dbReference>
<comment type="caution">
    <text evidence="1">The sequence shown here is derived from an EMBL/GenBank/DDBJ whole genome shotgun (WGS) entry which is preliminary data.</text>
</comment>
<sequence>MPVVLEVRPGVYKKNSQVAHIFGVKPGAARYRPGLRPAERDSFANLLLLCLAHHAEVDEDEKRHPPEELKRWKTVHEGAQNSVLNRLTVLNMDELMRLLTEIAEPPLNRFEAITKRLEQTGEVTAETVTELKQVIATMADTSVGVDAHSARILSFAAEVFGNGSFNTSVSRLAMRLRFCRVW</sequence>
<protein>
    <recommendedName>
        <fullName evidence="3">HNH endonuclease</fullName>
    </recommendedName>
</protein>
<proteinExistence type="predicted"/>
<dbReference type="RefSeq" id="WP_229874937.1">
    <property type="nucleotide sequence ID" value="NZ_BNAU01000015.1"/>
</dbReference>
<organism evidence="1 2">
    <name type="scientific">Amycolatopsis deserti</name>
    <dbReference type="NCBI Taxonomy" id="185696"/>
    <lineage>
        <taxon>Bacteria</taxon>
        <taxon>Bacillati</taxon>
        <taxon>Actinomycetota</taxon>
        <taxon>Actinomycetes</taxon>
        <taxon>Pseudonocardiales</taxon>
        <taxon>Pseudonocardiaceae</taxon>
        <taxon>Amycolatopsis</taxon>
    </lineage>
</organism>
<evidence type="ECO:0000313" key="2">
    <source>
        <dbReference type="Proteomes" id="UP000605897"/>
    </source>
</evidence>
<keyword evidence="2" id="KW-1185">Reference proteome</keyword>
<reference evidence="2" key="1">
    <citation type="journal article" date="2019" name="Int. J. Syst. Evol. Microbiol.">
        <title>The Global Catalogue of Microorganisms (GCM) 10K type strain sequencing project: providing services to taxonomists for standard genome sequencing and annotation.</title>
        <authorList>
            <consortium name="The Broad Institute Genomics Platform"/>
            <consortium name="The Broad Institute Genome Sequencing Center for Infectious Disease"/>
            <person name="Wu L."/>
            <person name="Ma J."/>
        </authorList>
    </citation>
    <scope>NUCLEOTIDE SEQUENCE [LARGE SCALE GENOMIC DNA]</scope>
    <source>
        <strain evidence="2">CGMCC 4.7677</strain>
    </source>
</reference>